<dbReference type="KEGG" id="erz:ER308_15390"/>
<organism evidence="4 5">
    <name type="scientific">Egibacter rhizosphaerae</name>
    <dbReference type="NCBI Taxonomy" id="1670831"/>
    <lineage>
        <taxon>Bacteria</taxon>
        <taxon>Bacillati</taxon>
        <taxon>Actinomycetota</taxon>
        <taxon>Nitriliruptoria</taxon>
        <taxon>Egibacterales</taxon>
        <taxon>Egibacteraceae</taxon>
        <taxon>Egibacter</taxon>
    </lineage>
</organism>
<dbReference type="Proteomes" id="UP000291469">
    <property type="component" value="Chromosome"/>
</dbReference>
<keyword evidence="5" id="KW-1185">Reference proteome</keyword>
<feature type="region of interest" description="Disordered" evidence="1">
    <location>
        <begin position="43"/>
        <end position="88"/>
    </location>
</feature>
<dbReference type="AlphaFoldDB" id="A0A411YLK7"/>
<evidence type="ECO:0000256" key="1">
    <source>
        <dbReference type="SAM" id="MobiDB-lite"/>
    </source>
</evidence>
<evidence type="ECO:0000313" key="4">
    <source>
        <dbReference type="EMBL" id="QBI22063.1"/>
    </source>
</evidence>
<keyword evidence="2" id="KW-0812">Transmembrane</keyword>
<dbReference type="EMBL" id="CP036402">
    <property type="protein sequence ID" value="QBI22063.1"/>
    <property type="molecule type" value="Genomic_DNA"/>
</dbReference>
<evidence type="ECO:0000313" key="5">
    <source>
        <dbReference type="Proteomes" id="UP000291469"/>
    </source>
</evidence>
<name>A0A411YLK7_9ACTN</name>
<dbReference type="Pfam" id="PF09851">
    <property type="entry name" value="SHOCT"/>
    <property type="match status" value="1"/>
</dbReference>
<keyword evidence="2" id="KW-1133">Transmembrane helix</keyword>
<evidence type="ECO:0000256" key="2">
    <source>
        <dbReference type="SAM" id="Phobius"/>
    </source>
</evidence>
<protein>
    <submittedName>
        <fullName evidence="4">SHOCT domain-containing protein</fullName>
    </submittedName>
</protein>
<dbReference type="InterPro" id="IPR018649">
    <property type="entry name" value="SHOCT"/>
</dbReference>
<proteinExistence type="predicted"/>
<gene>
    <name evidence="4" type="ORF">ER308_15390</name>
</gene>
<accession>A0A411YLK7</accession>
<feature type="transmembrane region" description="Helical" evidence="2">
    <location>
        <begin position="125"/>
        <end position="143"/>
    </location>
</feature>
<keyword evidence="2" id="KW-0472">Membrane</keyword>
<feature type="transmembrane region" description="Helical" evidence="2">
    <location>
        <begin position="102"/>
        <end position="119"/>
    </location>
</feature>
<evidence type="ECO:0000259" key="3">
    <source>
        <dbReference type="Pfam" id="PF09851"/>
    </source>
</evidence>
<feature type="domain" description="SHOCT" evidence="3">
    <location>
        <begin position="19"/>
        <end position="44"/>
    </location>
</feature>
<feature type="compositionally biased region" description="Polar residues" evidence="1">
    <location>
        <begin position="62"/>
        <end position="78"/>
    </location>
</feature>
<sequence length="171" mass="18422">MLGPFAGLQRDLRPLRGGRLDQLVELHRNGALSDEEFAAAKRRLEERVTVDPPPVEGVDQAPTATQEPGSDNSQQQQAPDPAATRGRGHKAAAYAKHTDDRYAWAMVGVPFAVALAQMVSGFNEGLFIVLGLLAVAVNLALAIRDMDGNPTIEFHSHRRPMLIAAALLSPL</sequence>
<reference evidence="4 5" key="1">
    <citation type="submission" date="2019-01" db="EMBL/GenBank/DDBJ databases">
        <title>Egibacter rhizosphaerae EGI 80759T.</title>
        <authorList>
            <person name="Chen D.-D."/>
            <person name="Tian Y."/>
            <person name="Jiao J.-Y."/>
            <person name="Zhang X.-T."/>
            <person name="Zhang Y.-G."/>
            <person name="Zhang Y."/>
            <person name="Xiao M."/>
            <person name="Shu W.-S."/>
            <person name="Li W.-J."/>
        </authorList>
    </citation>
    <scope>NUCLEOTIDE SEQUENCE [LARGE SCALE GENOMIC DNA]</scope>
    <source>
        <strain evidence="4 5">EGI 80759</strain>
    </source>
</reference>